<protein>
    <recommendedName>
        <fullName evidence="4">Integral membrane protein</fullName>
    </recommendedName>
</protein>
<organism evidence="2 3">
    <name type="scientific">Streptomyces prunicolor</name>
    <dbReference type="NCBI Taxonomy" id="67348"/>
    <lineage>
        <taxon>Bacteria</taxon>
        <taxon>Bacillati</taxon>
        <taxon>Actinomycetota</taxon>
        <taxon>Actinomycetes</taxon>
        <taxon>Kitasatosporales</taxon>
        <taxon>Streptomycetaceae</taxon>
        <taxon>Streptomyces</taxon>
    </lineage>
</organism>
<feature type="transmembrane region" description="Helical" evidence="1">
    <location>
        <begin position="92"/>
        <end position="114"/>
    </location>
</feature>
<comment type="caution">
    <text evidence="2">The sequence shown here is derived from an EMBL/GenBank/DDBJ whole genome shotgun (WGS) entry which is preliminary data.</text>
</comment>
<name>A0ABU4F850_9ACTN</name>
<accession>A0ABU4F850</accession>
<keyword evidence="1" id="KW-0812">Transmembrane</keyword>
<gene>
    <name evidence="2" type="ORF">R5A26_12475</name>
</gene>
<keyword evidence="3" id="KW-1185">Reference proteome</keyword>
<dbReference type="RefSeq" id="WP_266860993.1">
    <property type="nucleotide sequence ID" value="NZ_JAPEMW010000001.1"/>
</dbReference>
<evidence type="ECO:0008006" key="4">
    <source>
        <dbReference type="Google" id="ProtNLM"/>
    </source>
</evidence>
<evidence type="ECO:0000313" key="3">
    <source>
        <dbReference type="Proteomes" id="UP001187346"/>
    </source>
</evidence>
<dbReference type="EMBL" id="JAWMAJ010000032">
    <property type="protein sequence ID" value="MDV7216767.1"/>
    <property type="molecule type" value="Genomic_DNA"/>
</dbReference>
<evidence type="ECO:0000256" key="1">
    <source>
        <dbReference type="SAM" id="Phobius"/>
    </source>
</evidence>
<feature type="transmembrane region" description="Helical" evidence="1">
    <location>
        <begin position="12"/>
        <end position="33"/>
    </location>
</feature>
<sequence>MSITQGTSVRGTWVGPLMATVVTLPAALVAYIIGGLSPMACDACDGAEAERFTRRFDTAFTFLQVGLLASVALLLVSWGLPRTEENVTRRRLFAALAPGTVVLSVILFAGIVPWPN</sequence>
<proteinExistence type="predicted"/>
<reference evidence="2 3" key="1">
    <citation type="submission" date="2023-10" db="EMBL/GenBank/DDBJ databases">
        <title>Characterization of rhizosphere-enriched actinobacteria from wheat plants lab-grown on chernevaya soil.</title>
        <authorList>
            <person name="Tikhonova E.N."/>
            <person name="Konopkin A."/>
            <person name="Kravchenko I.K."/>
        </authorList>
    </citation>
    <scope>NUCLEOTIDE SEQUENCE [LARGE SCALE GENOMIC DNA]</scope>
    <source>
        <strain evidence="2 3">RR29</strain>
    </source>
</reference>
<dbReference type="Proteomes" id="UP001187346">
    <property type="component" value="Unassembled WGS sequence"/>
</dbReference>
<keyword evidence="1" id="KW-1133">Transmembrane helix</keyword>
<evidence type="ECO:0000313" key="2">
    <source>
        <dbReference type="EMBL" id="MDV7216767.1"/>
    </source>
</evidence>
<keyword evidence="1" id="KW-0472">Membrane</keyword>
<feature type="transmembrane region" description="Helical" evidence="1">
    <location>
        <begin position="59"/>
        <end position="80"/>
    </location>
</feature>